<dbReference type="EMBL" id="JAHQIW010005360">
    <property type="protein sequence ID" value="KAJ1365781.1"/>
    <property type="molecule type" value="Genomic_DNA"/>
</dbReference>
<protein>
    <submittedName>
        <fullName evidence="1">Uncharacterized protein</fullName>
    </submittedName>
</protein>
<evidence type="ECO:0000313" key="2">
    <source>
        <dbReference type="Proteomes" id="UP001196413"/>
    </source>
</evidence>
<accession>A0AAD5N9M4</accession>
<evidence type="ECO:0000313" key="1">
    <source>
        <dbReference type="EMBL" id="KAJ1365781.1"/>
    </source>
</evidence>
<reference evidence="1" key="1">
    <citation type="submission" date="2021-06" db="EMBL/GenBank/DDBJ databases">
        <title>Parelaphostrongylus tenuis whole genome reference sequence.</title>
        <authorList>
            <person name="Garwood T.J."/>
            <person name="Larsen P.A."/>
            <person name="Fountain-Jones N.M."/>
            <person name="Garbe J.R."/>
            <person name="Macchietto M.G."/>
            <person name="Kania S.A."/>
            <person name="Gerhold R.W."/>
            <person name="Richards J.E."/>
            <person name="Wolf T.M."/>
        </authorList>
    </citation>
    <scope>NUCLEOTIDE SEQUENCE</scope>
    <source>
        <strain evidence="1">MNPRO001-30</strain>
        <tissue evidence="1">Meninges</tissue>
    </source>
</reference>
<dbReference type="AlphaFoldDB" id="A0AAD5N9M4"/>
<organism evidence="1 2">
    <name type="scientific">Parelaphostrongylus tenuis</name>
    <name type="common">Meningeal worm</name>
    <dbReference type="NCBI Taxonomy" id="148309"/>
    <lineage>
        <taxon>Eukaryota</taxon>
        <taxon>Metazoa</taxon>
        <taxon>Ecdysozoa</taxon>
        <taxon>Nematoda</taxon>
        <taxon>Chromadorea</taxon>
        <taxon>Rhabditida</taxon>
        <taxon>Rhabditina</taxon>
        <taxon>Rhabditomorpha</taxon>
        <taxon>Strongyloidea</taxon>
        <taxon>Metastrongylidae</taxon>
        <taxon>Parelaphostrongylus</taxon>
    </lineage>
</organism>
<dbReference type="Proteomes" id="UP001196413">
    <property type="component" value="Unassembled WGS sequence"/>
</dbReference>
<proteinExistence type="predicted"/>
<gene>
    <name evidence="1" type="ORF">KIN20_026214</name>
</gene>
<keyword evidence="2" id="KW-1185">Reference proteome</keyword>
<comment type="caution">
    <text evidence="1">The sequence shown here is derived from an EMBL/GenBank/DDBJ whole genome shotgun (WGS) entry which is preliminary data.</text>
</comment>
<name>A0AAD5N9M4_PARTN</name>
<sequence>MNGKRWPHFREIEEEIMQLVGALITKDCNRNFLGDTLSVTRWLRETLSKKIRPPSDGFGRLYRRKFDLNERLWTIVSNCGL</sequence>